<dbReference type="Gene3D" id="3.40.50.10210">
    <property type="match status" value="1"/>
</dbReference>
<gene>
    <name evidence="15" type="primary">cobT</name>
    <name evidence="18" type="ORF">SAMN02745207_01292</name>
</gene>
<evidence type="ECO:0000313" key="18">
    <source>
        <dbReference type="EMBL" id="SHH49909.1"/>
    </source>
</evidence>
<evidence type="ECO:0000256" key="15">
    <source>
        <dbReference type="HAMAP-Rule" id="MF_00230"/>
    </source>
</evidence>
<evidence type="ECO:0000256" key="12">
    <source>
        <dbReference type="ARBA" id="ARBA00023316"/>
    </source>
</evidence>
<organism evidence="18 19">
    <name type="scientific">Clostridium grantii DSM 8605</name>
    <dbReference type="NCBI Taxonomy" id="1121316"/>
    <lineage>
        <taxon>Bacteria</taxon>
        <taxon>Bacillati</taxon>
        <taxon>Bacillota</taxon>
        <taxon>Clostridia</taxon>
        <taxon>Eubacteriales</taxon>
        <taxon>Clostridiaceae</taxon>
        <taxon>Clostridium</taxon>
    </lineage>
</organism>
<keyword evidence="9 15" id="KW-0808">Transferase</keyword>
<evidence type="ECO:0000256" key="13">
    <source>
        <dbReference type="ARBA" id="ARBA00030686"/>
    </source>
</evidence>
<name>A0A1M5TGT6_9CLOT</name>
<evidence type="ECO:0000256" key="8">
    <source>
        <dbReference type="ARBA" id="ARBA00022676"/>
    </source>
</evidence>
<evidence type="ECO:0000313" key="19">
    <source>
        <dbReference type="Proteomes" id="UP000184447"/>
    </source>
</evidence>
<dbReference type="GO" id="GO:0008360">
    <property type="term" value="P:regulation of cell shape"/>
    <property type="evidence" value="ECO:0007669"/>
    <property type="project" value="UniProtKB-UniRule"/>
</dbReference>
<dbReference type="FunFam" id="3.40.50.10210:FF:000001">
    <property type="entry name" value="Nicotinate-nucleotide--dimethylbenzimidazole phosphoribosyltransferase"/>
    <property type="match status" value="1"/>
</dbReference>
<feature type="active site" description="Nucleophile" evidence="16">
    <location>
        <position position="509"/>
    </location>
</feature>
<dbReference type="NCBIfam" id="NF000996">
    <property type="entry name" value="PRK00105.1"/>
    <property type="match status" value="1"/>
</dbReference>
<dbReference type="InterPro" id="IPR023195">
    <property type="entry name" value="Nict_dMeBzImd_PRibTrfase_N"/>
</dbReference>
<dbReference type="Proteomes" id="UP000184447">
    <property type="component" value="Unassembled WGS sequence"/>
</dbReference>
<feature type="active site" description="Proton donor/acceptor" evidence="16">
    <location>
        <position position="497"/>
    </location>
</feature>
<dbReference type="SUPFAM" id="SSF52733">
    <property type="entry name" value="Nicotinate mononucleotide:5,6-dimethylbenzimidazole phosphoribosyltransferase (CobT)"/>
    <property type="match status" value="1"/>
</dbReference>
<dbReference type="Pfam" id="PF03734">
    <property type="entry name" value="YkuD"/>
    <property type="match status" value="1"/>
</dbReference>
<dbReference type="Pfam" id="PF02277">
    <property type="entry name" value="DBI_PRT"/>
    <property type="match status" value="1"/>
</dbReference>
<dbReference type="GO" id="GO:0008939">
    <property type="term" value="F:nicotinate-nucleotide-dimethylbenzimidazole phosphoribosyltransferase activity"/>
    <property type="evidence" value="ECO:0007669"/>
    <property type="project" value="UniProtKB-UniRule"/>
</dbReference>
<dbReference type="InterPro" id="IPR003200">
    <property type="entry name" value="Nict_dMeBzImd_PRibTrfase"/>
</dbReference>
<evidence type="ECO:0000256" key="7">
    <source>
        <dbReference type="ARBA" id="ARBA00022573"/>
    </source>
</evidence>
<dbReference type="PROSITE" id="PS52029">
    <property type="entry name" value="LD_TPASE"/>
    <property type="match status" value="1"/>
</dbReference>
<dbReference type="OrthoDB" id="9781491at2"/>
<accession>A0A1M5TGT6</accession>
<dbReference type="InterPro" id="IPR036087">
    <property type="entry name" value="Nict_dMeBzImd_PRibTrfase_sf"/>
</dbReference>
<evidence type="ECO:0000256" key="3">
    <source>
        <dbReference type="ARBA" id="ARBA00005049"/>
    </source>
</evidence>
<dbReference type="Gene3D" id="1.10.1610.10">
    <property type="match status" value="1"/>
</dbReference>
<keyword evidence="8 15" id="KW-0328">Glycosyltransferase</keyword>
<sequence length="534" mass="58946">MSLLEKTLSEIKPLDKEAIEKAWERLDNLTKPIGSLGRLEEVAAQMAGITGKVHNSINKKNIVIMCADNGVIEEGYSSNPQNITEIVTNNFTKDITGVYVLAEMVNSGMTIIDIGVNADFNNKKIINKKIAYGTKNMAKESAMTKEQLIQAIEVGIDTIDKLAIEKVDLLGTGEMGVGNTTTSAAILTVLSGLSIELTVGKGSGLTEEQFKQKKKVIEKSIEINSPIKEDILDVMSKVGGFDIAGLCGCFLGAAKNRIPIVIDGFIASTAALCAYRLCKYTRDFMIPSHLSKEPGARYIMEELNLEPYLNLEMRLGEGSGCPLAFNVVEAALTVINKMGTFEQASLDKNDYVDIREDELCNEENHSGNSKELFFDKPENAISNVNIKVYKSERLLELYEGDKLIRRFKIALGTNAIGDKEKEGDKKTPEGEYYICTRNYKSKYTLSLGISYPNIKDAQNGLNEKLIDKSTFNDISQAINNKKRPPWNTTLGGEIMIHGGGNSKDWTWGCIALSDEDIRIIWDYVPNGTSISIYH</sequence>
<dbReference type="NCBIfam" id="TIGR03160">
    <property type="entry name" value="cobT_DBIPRT"/>
    <property type="match status" value="1"/>
</dbReference>
<dbReference type="GO" id="GO:0009252">
    <property type="term" value="P:peptidoglycan biosynthetic process"/>
    <property type="evidence" value="ECO:0007669"/>
    <property type="project" value="UniProtKB-UniPathway"/>
</dbReference>
<comment type="pathway">
    <text evidence="3 15">Nucleoside biosynthesis; alpha-ribazole biosynthesis; alpha-ribazole from 5,6-dimethylbenzimidazole: step 1/2.</text>
</comment>
<dbReference type="InterPro" id="IPR038063">
    <property type="entry name" value="Transpep_catalytic_dom"/>
</dbReference>
<comment type="function">
    <text evidence="1 15">Catalyzes the synthesis of alpha-ribazole-5'-phosphate from nicotinate mononucleotide (NAMN) and 5,6-dimethylbenzimidazole (DMB).</text>
</comment>
<comment type="pathway">
    <text evidence="2 16">Cell wall biogenesis; peptidoglycan biosynthesis.</text>
</comment>
<comment type="similarity">
    <text evidence="4 15">Belongs to the CobT family.</text>
</comment>
<dbReference type="GO" id="GO:0071555">
    <property type="term" value="P:cell wall organization"/>
    <property type="evidence" value="ECO:0007669"/>
    <property type="project" value="UniProtKB-UniRule"/>
</dbReference>
<dbReference type="EMBL" id="FQXM01000006">
    <property type="protein sequence ID" value="SHH49909.1"/>
    <property type="molecule type" value="Genomic_DNA"/>
</dbReference>
<evidence type="ECO:0000256" key="16">
    <source>
        <dbReference type="PROSITE-ProRule" id="PRU01373"/>
    </source>
</evidence>
<dbReference type="InterPro" id="IPR005490">
    <property type="entry name" value="LD_TPept_cat_dom"/>
</dbReference>
<proteinExistence type="inferred from homology"/>
<evidence type="ECO:0000256" key="14">
    <source>
        <dbReference type="ARBA" id="ARBA00047340"/>
    </source>
</evidence>
<evidence type="ECO:0000256" key="2">
    <source>
        <dbReference type="ARBA" id="ARBA00004752"/>
    </source>
</evidence>
<dbReference type="PANTHER" id="PTHR43463">
    <property type="entry name" value="NICOTINATE-NUCLEOTIDE--DIMETHYLBENZIMIDAZOLE PHOSPHORIBOSYLTRANSFERASE"/>
    <property type="match status" value="1"/>
</dbReference>
<dbReference type="GO" id="GO:0009236">
    <property type="term" value="P:cobalamin biosynthetic process"/>
    <property type="evidence" value="ECO:0007669"/>
    <property type="project" value="UniProtKB-UniRule"/>
</dbReference>
<evidence type="ECO:0000259" key="17">
    <source>
        <dbReference type="PROSITE" id="PS52029"/>
    </source>
</evidence>
<dbReference type="STRING" id="1121316.SAMN02745207_01292"/>
<feature type="domain" description="L,D-TPase catalytic" evidence="17">
    <location>
        <begin position="384"/>
        <end position="533"/>
    </location>
</feature>
<keyword evidence="12 16" id="KW-0961">Cell wall biogenesis/degradation</keyword>
<protein>
    <recommendedName>
        <fullName evidence="6 15">Nicotinate-nucleotide--dimethylbenzimidazole phosphoribosyltransferase</fullName>
        <shortName evidence="15">NN:DBI PRT</shortName>
        <ecNumber evidence="5 15">2.4.2.21</ecNumber>
    </recommendedName>
    <alternativeName>
        <fullName evidence="13 15">N(1)-alpha-phosphoribosyltransferase</fullName>
    </alternativeName>
</protein>
<reference evidence="18 19" key="1">
    <citation type="submission" date="2016-11" db="EMBL/GenBank/DDBJ databases">
        <authorList>
            <person name="Jaros S."/>
            <person name="Januszkiewicz K."/>
            <person name="Wedrychowicz H."/>
        </authorList>
    </citation>
    <scope>NUCLEOTIDE SEQUENCE [LARGE SCALE GENOMIC DNA]</scope>
    <source>
        <strain evidence="18 19">DSM 8605</strain>
    </source>
</reference>
<comment type="catalytic activity">
    <reaction evidence="14 15">
        <text>5,6-dimethylbenzimidazole + nicotinate beta-D-ribonucleotide = alpha-ribazole 5'-phosphate + nicotinate + H(+)</text>
        <dbReference type="Rhea" id="RHEA:11196"/>
        <dbReference type="ChEBI" id="CHEBI:15378"/>
        <dbReference type="ChEBI" id="CHEBI:15890"/>
        <dbReference type="ChEBI" id="CHEBI:32544"/>
        <dbReference type="ChEBI" id="CHEBI:57502"/>
        <dbReference type="ChEBI" id="CHEBI:57918"/>
        <dbReference type="EC" id="2.4.2.21"/>
    </reaction>
</comment>
<dbReference type="UniPathway" id="UPA00061">
    <property type="reaction ID" value="UER00516"/>
</dbReference>
<keyword evidence="19" id="KW-1185">Reference proteome</keyword>
<dbReference type="SUPFAM" id="SSF141523">
    <property type="entry name" value="L,D-transpeptidase catalytic domain-like"/>
    <property type="match status" value="1"/>
</dbReference>
<dbReference type="HAMAP" id="MF_00230">
    <property type="entry name" value="CobT"/>
    <property type="match status" value="1"/>
</dbReference>
<evidence type="ECO:0000256" key="10">
    <source>
        <dbReference type="ARBA" id="ARBA00022960"/>
    </source>
</evidence>
<keyword evidence="11 16" id="KW-0573">Peptidoglycan synthesis</keyword>
<dbReference type="UniPathway" id="UPA00219"/>
<evidence type="ECO:0000256" key="6">
    <source>
        <dbReference type="ARBA" id="ARBA00015486"/>
    </source>
</evidence>
<keyword evidence="7 15" id="KW-0169">Cobalamin biosynthesis</keyword>
<dbReference type="EC" id="2.4.2.21" evidence="5 15"/>
<dbReference type="PANTHER" id="PTHR43463:SF1">
    <property type="entry name" value="NICOTINATE-NUCLEOTIDE--DIMETHYLBENZIMIDAZOLE PHOSPHORIBOSYLTRANSFERASE"/>
    <property type="match status" value="1"/>
</dbReference>
<dbReference type="Gene3D" id="2.40.440.10">
    <property type="entry name" value="L,D-transpeptidase catalytic domain-like"/>
    <property type="match status" value="1"/>
</dbReference>
<dbReference type="CDD" id="cd02439">
    <property type="entry name" value="DMB-PRT_CobT"/>
    <property type="match status" value="1"/>
</dbReference>
<dbReference type="InterPro" id="IPR017846">
    <property type="entry name" value="Nict_dMeBzImd_PRibTrfase_bact"/>
</dbReference>
<evidence type="ECO:0000256" key="9">
    <source>
        <dbReference type="ARBA" id="ARBA00022679"/>
    </source>
</evidence>
<dbReference type="CDD" id="cd16913">
    <property type="entry name" value="YkuD_like"/>
    <property type="match status" value="1"/>
</dbReference>
<keyword evidence="10 16" id="KW-0133">Cell shape</keyword>
<dbReference type="AlphaFoldDB" id="A0A1M5TGT6"/>
<evidence type="ECO:0000256" key="5">
    <source>
        <dbReference type="ARBA" id="ARBA00011991"/>
    </source>
</evidence>
<evidence type="ECO:0000256" key="4">
    <source>
        <dbReference type="ARBA" id="ARBA00007110"/>
    </source>
</evidence>
<evidence type="ECO:0000256" key="1">
    <source>
        <dbReference type="ARBA" id="ARBA00002197"/>
    </source>
</evidence>
<evidence type="ECO:0000256" key="11">
    <source>
        <dbReference type="ARBA" id="ARBA00022984"/>
    </source>
</evidence>
<feature type="active site" description="Proton acceptor" evidence="15">
    <location>
        <position position="317"/>
    </location>
</feature>